<name>A0A9D2GTD8_9BACT</name>
<accession>A0A9D2GTD8</accession>
<evidence type="ECO:0000256" key="1">
    <source>
        <dbReference type="ARBA" id="ARBA00004167"/>
    </source>
</evidence>
<organism evidence="5 6">
    <name type="scientific">Candidatus Mucispirillum faecigallinarum</name>
    <dbReference type="NCBI Taxonomy" id="2838699"/>
    <lineage>
        <taxon>Bacteria</taxon>
        <taxon>Pseudomonadati</taxon>
        <taxon>Deferribacterota</taxon>
        <taxon>Deferribacteres</taxon>
        <taxon>Deferribacterales</taxon>
        <taxon>Mucispirillaceae</taxon>
        <taxon>Mucispirillum</taxon>
    </lineage>
</organism>
<dbReference type="PRINTS" id="PR00721">
    <property type="entry name" value="STOMATIN"/>
</dbReference>
<dbReference type="Pfam" id="PF01145">
    <property type="entry name" value="Band_7"/>
    <property type="match status" value="1"/>
</dbReference>
<evidence type="ECO:0000313" key="6">
    <source>
        <dbReference type="Proteomes" id="UP000824176"/>
    </source>
</evidence>
<dbReference type="InterPro" id="IPR050710">
    <property type="entry name" value="Band7/mec-2_domain"/>
</dbReference>
<protein>
    <submittedName>
        <fullName evidence="5">SPFH/Band 7/PHB domain protein</fullName>
    </submittedName>
</protein>
<comment type="subcellular location">
    <subcellularLocation>
        <location evidence="1">Membrane</location>
        <topology evidence="1">Single-pass membrane protein</topology>
    </subcellularLocation>
</comment>
<dbReference type="SUPFAM" id="SSF117892">
    <property type="entry name" value="Band 7/SPFH domain"/>
    <property type="match status" value="1"/>
</dbReference>
<dbReference type="Proteomes" id="UP000824176">
    <property type="component" value="Unassembled WGS sequence"/>
</dbReference>
<dbReference type="GO" id="GO:0005886">
    <property type="term" value="C:plasma membrane"/>
    <property type="evidence" value="ECO:0007669"/>
    <property type="project" value="UniProtKB-ARBA"/>
</dbReference>
<dbReference type="InterPro" id="IPR001972">
    <property type="entry name" value="Stomatin_HflK_fam"/>
</dbReference>
<comment type="similarity">
    <text evidence="2">Belongs to the band 7/mec-2 family.</text>
</comment>
<dbReference type="InterPro" id="IPR036013">
    <property type="entry name" value="Band_7/SPFH_dom_sf"/>
</dbReference>
<feature type="domain" description="Band 7" evidence="4">
    <location>
        <begin position="20"/>
        <end position="178"/>
    </location>
</feature>
<keyword evidence="3" id="KW-1133">Transmembrane helix</keyword>
<dbReference type="GO" id="GO:0098552">
    <property type="term" value="C:side of membrane"/>
    <property type="evidence" value="ECO:0007669"/>
    <property type="project" value="UniProtKB-ARBA"/>
</dbReference>
<dbReference type="FunFam" id="3.30.479.30:FF:000004">
    <property type="entry name" value="Putative membrane protease family, stomatin"/>
    <property type="match status" value="1"/>
</dbReference>
<dbReference type="AlphaFoldDB" id="A0A9D2GTD8"/>
<dbReference type="CDD" id="cd08829">
    <property type="entry name" value="SPFH_paraslipin"/>
    <property type="match status" value="1"/>
</dbReference>
<feature type="transmembrane region" description="Helical" evidence="3">
    <location>
        <begin position="6"/>
        <end position="24"/>
    </location>
</feature>
<comment type="caution">
    <text evidence="5">The sequence shown here is derived from an EMBL/GenBank/DDBJ whole genome shotgun (WGS) entry which is preliminary data.</text>
</comment>
<dbReference type="SMART" id="SM00244">
    <property type="entry name" value="PHB"/>
    <property type="match status" value="1"/>
</dbReference>
<keyword evidence="3" id="KW-0472">Membrane</keyword>
<proteinExistence type="inferred from homology"/>
<evidence type="ECO:0000259" key="4">
    <source>
        <dbReference type="SMART" id="SM00244"/>
    </source>
</evidence>
<dbReference type="PANTHER" id="PTHR43327">
    <property type="entry name" value="STOMATIN-LIKE PROTEIN 2, MITOCHONDRIAL"/>
    <property type="match status" value="1"/>
</dbReference>
<gene>
    <name evidence="5" type="ORF">H9804_02935</name>
</gene>
<evidence type="ECO:0000313" key="5">
    <source>
        <dbReference type="EMBL" id="HIZ88876.1"/>
    </source>
</evidence>
<keyword evidence="3" id="KW-0812">Transmembrane</keyword>
<dbReference type="InterPro" id="IPR001107">
    <property type="entry name" value="Band_7"/>
</dbReference>
<dbReference type="PANTHER" id="PTHR43327:SF10">
    <property type="entry name" value="STOMATIN-LIKE PROTEIN 2, MITOCHONDRIAL"/>
    <property type="match status" value="1"/>
</dbReference>
<reference evidence="5" key="2">
    <citation type="submission" date="2021-04" db="EMBL/GenBank/DDBJ databases">
        <authorList>
            <person name="Gilroy R."/>
        </authorList>
    </citation>
    <scope>NUCLEOTIDE SEQUENCE</scope>
    <source>
        <strain evidence="5">ChiW4-1371</strain>
    </source>
</reference>
<dbReference type="Gene3D" id="3.30.479.30">
    <property type="entry name" value="Band 7 domain"/>
    <property type="match status" value="1"/>
</dbReference>
<evidence type="ECO:0000256" key="3">
    <source>
        <dbReference type="SAM" id="Phobius"/>
    </source>
</evidence>
<evidence type="ECO:0000256" key="2">
    <source>
        <dbReference type="ARBA" id="ARBA00008164"/>
    </source>
</evidence>
<dbReference type="EMBL" id="DXAQ01000041">
    <property type="protein sequence ID" value="HIZ88876.1"/>
    <property type="molecule type" value="Genomic_DNA"/>
</dbReference>
<reference evidence="5" key="1">
    <citation type="journal article" date="2021" name="PeerJ">
        <title>Extensive microbial diversity within the chicken gut microbiome revealed by metagenomics and culture.</title>
        <authorList>
            <person name="Gilroy R."/>
            <person name="Ravi A."/>
            <person name="Getino M."/>
            <person name="Pursley I."/>
            <person name="Horton D.L."/>
            <person name="Alikhan N.F."/>
            <person name="Baker D."/>
            <person name="Gharbi K."/>
            <person name="Hall N."/>
            <person name="Watson M."/>
            <person name="Adriaenssens E.M."/>
            <person name="Foster-Nyarko E."/>
            <person name="Jarju S."/>
            <person name="Secka A."/>
            <person name="Antonio M."/>
            <person name="Oren A."/>
            <person name="Chaudhuri R.R."/>
            <person name="La Ragione R."/>
            <person name="Hildebrand F."/>
            <person name="Pallen M.J."/>
        </authorList>
    </citation>
    <scope>NUCLEOTIDE SEQUENCE</scope>
    <source>
        <strain evidence="5">ChiW4-1371</strain>
    </source>
</reference>
<sequence length="322" mass="35533">MTSIYILLAAVLIFILVLIKYIRIIPQSEQYVIERLGSYHATWGVGIHVMVPFIDRIANRISLKELVMNSNPQPVITKDNITMSIDTVLFFQITDAFAYTYGVNNPLAAIENLTTTTLRNIIGDLELDETLTSRDIINSKMRVSLDEAANAWGIKVLRVEVKNIVPPKDIQDTMEKQMRAERERREAILKAEGEKKSAILVAEGQKQAMILEAEAKKQSQILAAQADKESIILKAEADKEAAIRTAEGEAQAILEVQQATAKGLELISKAMPTDQAMTLKALEAFSAIANGQATKIIIPSDIQGIAGLTTSITEIMQNKNTK</sequence>